<protein>
    <submittedName>
        <fullName evidence="1">Uncharacterized protein</fullName>
    </submittedName>
</protein>
<evidence type="ECO:0000313" key="1">
    <source>
        <dbReference type="EMBL" id="GFH15279.1"/>
    </source>
</evidence>
<gene>
    <name evidence="1" type="ORF">HaLaN_11478</name>
</gene>
<proteinExistence type="predicted"/>
<dbReference type="Proteomes" id="UP000485058">
    <property type="component" value="Unassembled WGS sequence"/>
</dbReference>
<evidence type="ECO:0000313" key="2">
    <source>
        <dbReference type="Proteomes" id="UP000485058"/>
    </source>
</evidence>
<name>A0A699Z7U0_HAELA</name>
<accession>A0A699Z7U0</accession>
<sequence>MDELGDVLVPELRRQRYPNLEPATIVLALDKYRELIKVGKEPTRFPLKKAVDGVSKALRGQMVATTASTVLQGF</sequence>
<dbReference type="EMBL" id="BLLF01000829">
    <property type="protein sequence ID" value="GFH15279.1"/>
    <property type="molecule type" value="Genomic_DNA"/>
</dbReference>
<dbReference type="AlphaFoldDB" id="A0A699Z7U0"/>
<keyword evidence="2" id="KW-1185">Reference proteome</keyword>
<comment type="caution">
    <text evidence="1">The sequence shown here is derived from an EMBL/GenBank/DDBJ whole genome shotgun (WGS) entry which is preliminary data.</text>
</comment>
<organism evidence="1 2">
    <name type="scientific">Haematococcus lacustris</name>
    <name type="common">Green alga</name>
    <name type="synonym">Haematococcus pluvialis</name>
    <dbReference type="NCBI Taxonomy" id="44745"/>
    <lineage>
        <taxon>Eukaryota</taxon>
        <taxon>Viridiplantae</taxon>
        <taxon>Chlorophyta</taxon>
        <taxon>core chlorophytes</taxon>
        <taxon>Chlorophyceae</taxon>
        <taxon>CS clade</taxon>
        <taxon>Chlamydomonadales</taxon>
        <taxon>Haematococcaceae</taxon>
        <taxon>Haematococcus</taxon>
    </lineage>
</organism>
<reference evidence="1 2" key="1">
    <citation type="submission" date="2020-02" db="EMBL/GenBank/DDBJ databases">
        <title>Draft genome sequence of Haematococcus lacustris strain NIES-144.</title>
        <authorList>
            <person name="Morimoto D."/>
            <person name="Nakagawa S."/>
            <person name="Yoshida T."/>
            <person name="Sawayama S."/>
        </authorList>
    </citation>
    <scope>NUCLEOTIDE SEQUENCE [LARGE SCALE GENOMIC DNA]</scope>
    <source>
        <strain evidence="1 2">NIES-144</strain>
    </source>
</reference>